<protein>
    <recommendedName>
        <fullName evidence="4">enoyl-CoA hydratase</fullName>
        <ecNumber evidence="4">4.2.1.17</ecNumber>
    </recommendedName>
</protein>
<dbReference type="KEGG" id="oai:OLEAN_C32540"/>
<dbReference type="Gene3D" id="3.90.226.10">
    <property type="entry name" value="2-enoyl-CoA Hydratase, Chain A, domain 1"/>
    <property type="match status" value="1"/>
</dbReference>
<sequence length="723" mass="78787">MTTNSVIYEKDQHNIVHLILDKPNAGANLMDNEFTDSLTAAVEKLRQDDYAGIIFRSAKSTFFAGGNLDDLFTTHKENADVLYDMVNRLKLAMRELETQGKPVVACINGAALGGGWELALSAHYRVALNKGVILGLPEVTLGLLPGGGGIIRMTRLLGVQAAMPYLLEGKQFKPEKGLKLGLINEVVDSPAAMLQSAIQWIKANSSADCNVQQPYDVKGHKVPGGLPHQPALAKMLPIAPTLIRAKTKGTLPAPESILAVMVEGLQVDIDTAMRIESRYFVELVCSQVAKNMIGTFWYQMNEIKAGAARPKNIERKKVNKLGVLGAGMMGAGIAYSSAMKGIDVVLKDVDIESAEKGKAYSENIVNKKVKQGRLSQDKADALLSAILATDNAQHLAGCDLVIEAVFENRELKAKVTQEAEVQLSTQAVFASNTSTLPITGLAQASARPQNFIGLHFFSPVDKMPLVEIICGEKTSDETLALAYDYVQQIGKIPIVVNDSRGFYTSRVFGTFANEGIAMLGEGIPAAAIENAAFLTGFPVGPLAVTDEVSLTLVEKIRKQTMLDMAAEGKDFVHHPGEKTVDKMLAMERAGKLAGAGFYDYPQSDSKENKKKHLWAGLKDTFEDNTVAFDLAEIKDRLLYIQAIETVRCFEENVLTSVRDANIGSIMGIGFPVWTGGILQFINQTGFDAFIERAEYLFETCGERFRVPNLLKDMAKDNRVFKDN</sequence>
<reference evidence="16 17" key="1">
    <citation type="journal article" date="2013" name="Nat. Commun.">
        <title>Genome sequence and functional genomic analysis of the oil-degrading bacterium Oleispira antarctica.</title>
        <authorList>
            <person name="Kube M."/>
            <person name="Chernikova T.N."/>
            <person name="Al-Ramahi Y."/>
            <person name="Beloqui A."/>
            <person name="Lopez-Cortez N."/>
            <person name="Guazzaroni M.E."/>
            <person name="Heipieper H.J."/>
            <person name="Klages S."/>
            <person name="Kotsyurbenko O.R."/>
            <person name="Langer I."/>
            <person name="Nechitaylo T.Y."/>
            <person name="Lunsdorf H."/>
            <person name="Fernandez M."/>
            <person name="Juarez S."/>
            <person name="Ciordia S."/>
            <person name="Singer A."/>
            <person name="Kagan O."/>
            <person name="Egorova O."/>
            <person name="Petit P.A."/>
            <person name="Stogios P."/>
            <person name="Kim Y."/>
            <person name="Tchigvintsev A."/>
            <person name="Flick R."/>
            <person name="Denaro R."/>
            <person name="Genovese M."/>
            <person name="Albar J.P."/>
            <person name="Reva O.N."/>
            <person name="Martinez-Gomariz M."/>
            <person name="Tran H."/>
            <person name="Ferrer M."/>
            <person name="Savchenko A."/>
            <person name="Yakunin A.F."/>
            <person name="Yakimov M.M."/>
            <person name="Golyshina O.V."/>
            <person name="Reinhardt R."/>
            <person name="Golyshin P.N."/>
        </authorList>
    </citation>
    <scope>NUCLEOTIDE SEQUENCE [LARGE SCALE GENOMIC DNA]</scope>
</reference>
<dbReference type="InterPro" id="IPR018376">
    <property type="entry name" value="Enoyl-CoA_hyd/isom_CS"/>
</dbReference>
<organism evidence="16 17">
    <name type="scientific">Oleispira antarctica RB-8</name>
    <dbReference type="NCBI Taxonomy" id="698738"/>
    <lineage>
        <taxon>Bacteria</taxon>
        <taxon>Pseudomonadati</taxon>
        <taxon>Pseudomonadota</taxon>
        <taxon>Gammaproteobacteria</taxon>
        <taxon>Oceanospirillales</taxon>
        <taxon>Oceanospirillaceae</taxon>
        <taxon>Oleispira</taxon>
    </lineage>
</organism>
<dbReference type="Pfam" id="PF00725">
    <property type="entry name" value="3HCDH"/>
    <property type="match status" value="1"/>
</dbReference>
<evidence type="ECO:0000259" key="14">
    <source>
        <dbReference type="Pfam" id="PF00725"/>
    </source>
</evidence>
<evidence type="ECO:0000256" key="12">
    <source>
        <dbReference type="ARBA" id="ARBA00049556"/>
    </source>
</evidence>
<dbReference type="SUPFAM" id="SSF51735">
    <property type="entry name" value="NAD(P)-binding Rossmann-fold domains"/>
    <property type="match status" value="1"/>
</dbReference>
<name>R4YR73_OLEAN</name>
<evidence type="ECO:0000256" key="1">
    <source>
        <dbReference type="ARBA" id="ARBA00005005"/>
    </source>
</evidence>
<keyword evidence="17" id="KW-1185">Reference proteome</keyword>
<dbReference type="UniPathway" id="UPA00659"/>
<evidence type="ECO:0000256" key="7">
    <source>
        <dbReference type="ARBA" id="ARBA00023002"/>
    </source>
</evidence>
<evidence type="ECO:0000256" key="8">
    <source>
        <dbReference type="ARBA" id="ARBA00023027"/>
    </source>
</evidence>
<keyword evidence="11" id="KW-0511">Multifunctional enzyme</keyword>
<dbReference type="Proteomes" id="UP000032749">
    <property type="component" value="Chromosome"/>
</dbReference>
<keyword evidence="7" id="KW-0560">Oxidoreductase</keyword>
<dbReference type="PANTHER" id="PTHR43612">
    <property type="entry name" value="TRIFUNCTIONAL ENZYME SUBUNIT ALPHA"/>
    <property type="match status" value="1"/>
</dbReference>
<keyword evidence="8" id="KW-0520">NAD</keyword>
<gene>
    <name evidence="16" type="ORF">OLEAN_C32540</name>
</gene>
<dbReference type="EMBL" id="FO203512">
    <property type="protein sequence ID" value="CCK77430.1"/>
    <property type="molecule type" value="Genomic_DNA"/>
</dbReference>
<evidence type="ECO:0000256" key="6">
    <source>
        <dbReference type="ARBA" id="ARBA00022963"/>
    </source>
</evidence>
<dbReference type="SUPFAM" id="SSF52096">
    <property type="entry name" value="ClpP/crotonase"/>
    <property type="match status" value="1"/>
</dbReference>
<dbReference type="CDD" id="cd06558">
    <property type="entry name" value="crotonase-like"/>
    <property type="match status" value="1"/>
</dbReference>
<keyword evidence="5" id="KW-0276">Fatty acid metabolism</keyword>
<dbReference type="GO" id="GO:0070403">
    <property type="term" value="F:NAD+ binding"/>
    <property type="evidence" value="ECO:0007669"/>
    <property type="project" value="InterPro"/>
</dbReference>
<evidence type="ECO:0000256" key="4">
    <source>
        <dbReference type="ARBA" id="ARBA00012076"/>
    </source>
</evidence>
<dbReference type="AlphaFoldDB" id="R4YR73"/>
<dbReference type="SUPFAM" id="SSF48179">
    <property type="entry name" value="6-phosphogluconate dehydrogenase C-terminal domain-like"/>
    <property type="match status" value="2"/>
</dbReference>
<dbReference type="InterPro" id="IPR006176">
    <property type="entry name" value="3-OHacyl-CoA_DH_NAD-bd"/>
</dbReference>
<dbReference type="InterPro" id="IPR008927">
    <property type="entry name" value="6-PGluconate_DH-like_C_sf"/>
</dbReference>
<dbReference type="InterPro" id="IPR036291">
    <property type="entry name" value="NAD(P)-bd_dom_sf"/>
</dbReference>
<feature type="domain" description="3-hydroxyacyl-CoA dehydrogenase NAD binding" evidence="15">
    <location>
        <begin position="320"/>
        <end position="498"/>
    </location>
</feature>
<dbReference type="Pfam" id="PF02737">
    <property type="entry name" value="3HCDH_N"/>
    <property type="match status" value="1"/>
</dbReference>
<proteinExistence type="inferred from homology"/>
<comment type="similarity">
    <text evidence="13">Belongs to the enoyl-CoA hydratase/isomerase family.</text>
</comment>
<dbReference type="Pfam" id="PF00378">
    <property type="entry name" value="ECH_1"/>
    <property type="match status" value="1"/>
</dbReference>
<keyword evidence="6" id="KW-0442">Lipid degradation</keyword>
<evidence type="ECO:0000256" key="13">
    <source>
        <dbReference type="RuleBase" id="RU003707"/>
    </source>
</evidence>
<dbReference type="EC" id="4.2.1.17" evidence="4"/>
<evidence type="ECO:0000259" key="15">
    <source>
        <dbReference type="Pfam" id="PF02737"/>
    </source>
</evidence>
<comment type="catalytic activity">
    <reaction evidence="12">
        <text>a (3S)-3-hydroxyacyl-CoA + NAD(+) = a 3-oxoacyl-CoA + NADH + H(+)</text>
        <dbReference type="Rhea" id="RHEA:22432"/>
        <dbReference type="ChEBI" id="CHEBI:15378"/>
        <dbReference type="ChEBI" id="CHEBI:57318"/>
        <dbReference type="ChEBI" id="CHEBI:57540"/>
        <dbReference type="ChEBI" id="CHEBI:57945"/>
        <dbReference type="ChEBI" id="CHEBI:90726"/>
        <dbReference type="EC" id="1.1.1.35"/>
    </reaction>
</comment>
<dbReference type="PATRIC" id="fig|698738.3.peg.3383"/>
<dbReference type="PROSITE" id="PS00166">
    <property type="entry name" value="ENOYL_COA_HYDRATASE"/>
    <property type="match status" value="1"/>
</dbReference>
<dbReference type="HOGENOM" id="CLU_009834_15_3_6"/>
<comment type="similarity">
    <text evidence="3">In the N-terminal section; belongs to the enoyl-CoA hydratase/isomerase family.</text>
</comment>
<evidence type="ECO:0000256" key="9">
    <source>
        <dbReference type="ARBA" id="ARBA00023098"/>
    </source>
</evidence>
<dbReference type="GO" id="GO:0016509">
    <property type="term" value="F:long-chain (3S)-3-hydroxyacyl-CoA dehydrogenase (NAD+) activity"/>
    <property type="evidence" value="ECO:0007669"/>
    <property type="project" value="TreeGrafter"/>
</dbReference>
<evidence type="ECO:0000256" key="10">
    <source>
        <dbReference type="ARBA" id="ARBA00023239"/>
    </source>
</evidence>
<dbReference type="InterPro" id="IPR029045">
    <property type="entry name" value="ClpP/crotonase-like_dom_sf"/>
</dbReference>
<dbReference type="OrthoDB" id="5389341at2"/>
<dbReference type="GO" id="GO:0004300">
    <property type="term" value="F:enoyl-CoA hydratase activity"/>
    <property type="evidence" value="ECO:0007669"/>
    <property type="project" value="UniProtKB-EC"/>
</dbReference>
<evidence type="ECO:0000256" key="11">
    <source>
        <dbReference type="ARBA" id="ARBA00023268"/>
    </source>
</evidence>
<evidence type="ECO:0000256" key="2">
    <source>
        <dbReference type="ARBA" id="ARBA00007005"/>
    </source>
</evidence>
<dbReference type="Gene3D" id="1.10.1040.50">
    <property type="match status" value="1"/>
</dbReference>
<dbReference type="InterPro" id="IPR050136">
    <property type="entry name" value="FA_oxidation_alpha_subunit"/>
</dbReference>
<accession>R4YR73</accession>
<feature type="domain" description="3-hydroxyacyl-CoA dehydrogenase C-terminal" evidence="14">
    <location>
        <begin position="501"/>
        <end position="600"/>
    </location>
</feature>
<dbReference type="Gene3D" id="3.40.50.720">
    <property type="entry name" value="NAD(P)-binding Rossmann-like Domain"/>
    <property type="match status" value="1"/>
</dbReference>
<dbReference type="FunFam" id="3.40.50.720:FF:000009">
    <property type="entry name" value="Fatty oxidation complex, alpha subunit"/>
    <property type="match status" value="1"/>
</dbReference>
<dbReference type="GO" id="GO:0006635">
    <property type="term" value="P:fatty acid beta-oxidation"/>
    <property type="evidence" value="ECO:0007669"/>
    <property type="project" value="UniProtKB-UniPathway"/>
</dbReference>
<evidence type="ECO:0000256" key="5">
    <source>
        <dbReference type="ARBA" id="ARBA00022832"/>
    </source>
</evidence>
<dbReference type="InterPro" id="IPR006108">
    <property type="entry name" value="3HC_DH_C"/>
</dbReference>
<evidence type="ECO:0000313" key="16">
    <source>
        <dbReference type="EMBL" id="CCK77430.1"/>
    </source>
</evidence>
<comment type="pathway">
    <text evidence="1">Lipid metabolism; fatty acid beta-oxidation.</text>
</comment>
<dbReference type="InterPro" id="IPR001753">
    <property type="entry name" value="Enoyl-CoA_hydra/iso"/>
</dbReference>
<evidence type="ECO:0000256" key="3">
    <source>
        <dbReference type="ARBA" id="ARBA00008750"/>
    </source>
</evidence>
<keyword evidence="10" id="KW-0456">Lyase</keyword>
<evidence type="ECO:0000313" key="17">
    <source>
        <dbReference type="Proteomes" id="UP000032749"/>
    </source>
</evidence>
<dbReference type="PANTHER" id="PTHR43612:SF3">
    <property type="entry name" value="TRIFUNCTIONAL ENZYME SUBUNIT ALPHA, MITOCHONDRIAL"/>
    <property type="match status" value="1"/>
</dbReference>
<keyword evidence="9" id="KW-0443">Lipid metabolism</keyword>
<dbReference type="STRING" id="698738.OLEAN_C32540"/>
<comment type="similarity">
    <text evidence="2">In the central section; belongs to the 3-hydroxyacyl-CoA dehydrogenase family.</text>
</comment>